<protein>
    <submittedName>
        <fullName evidence="2">N-6 DNA Methylase</fullName>
    </submittedName>
</protein>
<dbReference type="GO" id="GO:0008168">
    <property type="term" value="F:methyltransferase activity"/>
    <property type="evidence" value="ECO:0007669"/>
    <property type="project" value="UniProtKB-KW"/>
</dbReference>
<dbReference type="GO" id="GO:0003676">
    <property type="term" value="F:nucleic acid binding"/>
    <property type="evidence" value="ECO:0007669"/>
    <property type="project" value="InterPro"/>
</dbReference>
<dbReference type="Proteomes" id="UP000194439">
    <property type="component" value="Unassembled WGS sequence"/>
</dbReference>
<evidence type="ECO:0000313" key="2">
    <source>
        <dbReference type="EMBL" id="SMD78449.1"/>
    </source>
</evidence>
<reference evidence="3" key="1">
    <citation type="submission" date="2017-04" db="EMBL/GenBank/DDBJ databases">
        <authorList>
            <person name="Criscuolo A."/>
        </authorList>
    </citation>
    <scope>NUCLEOTIDE SEQUENCE [LARGE SCALE GENOMIC DNA]</scope>
</reference>
<name>A0A1Y5Z2X5_9BACI</name>
<dbReference type="InterPro" id="IPR029063">
    <property type="entry name" value="SAM-dependent_MTases_sf"/>
</dbReference>
<dbReference type="CDD" id="cd02440">
    <property type="entry name" value="AdoMet_MTases"/>
    <property type="match status" value="1"/>
</dbReference>
<keyword evidence="2" id="KW-0808">Transferase</keyword>
<sequence>MSNIGNKLRSGFFATPEQQGQYLVELFNKPKGLINIFDPTCGEGRILKQIAKSLESDENQIQTYGVEVDKARCKVAMELLDHCSNAAIETMVVQRNAFQLIYLNPPYDFEMLGADDLEGAKRKEFIELERATRYLADEGIMCYVIPSYRFATEKVARFISTHFEKIAVVRFSDEDYDDYKQCVMIARKRSSNTSKFINKKVYNFLINMDDEEFVLKNVRTISSLVGKLKWDVPTAIKPINIFYSKLDSKDNYYEGIINSSGFEQFIEQTKPREISLENQPIINLNSGQLALLMASGFVNGMIGNAEDLHIVQGQEIVSKETEVEQIQNEDGSITEKNIERTVRKISIKTLSPNGFIKKLV</sequence>
<dbReference type="Pfam" id="PF19587">
    <property type="entry name" value="DUF6094"/>
    <property type="match status" value="1"/>
</dbReference>
<gene>
    <name evidence="2" type="ORF">BACERE00185_01012</name>
</gene>
<dbReference type="InterPro" id="IPR046076">
    <property type="entry name" value="DUF6094"/>
</dbReference>
<keyword evidence="2" id="KW-0489">Methyltransferase</keyword>
<dbReference type="PROSITE" id="PS00092">
    <property type="entry name" value="N6_MTASE"/>
    <property type="match status" value="1"/>
</dbReference>
<dbReference type="PRINTS" id="PR00507">
    <property type="entry name" value="N12N6MTFRASE"/>
</dbReference>
<dbReference type="Gene3D" id="3.40.50.150">
    <property type="entry name" value="Vaccinia Virus protein VP39"/>
    <property type="match status" value="1"/>
</dbReference>
<dbReference type="AlphaFoldDB" id="A0A1Y5Z2X5"/>
<dbReference type="SUPFAM" id="SSF53335">
    <property type="entry name" value="S-adenosyl-L-methionine-dependent methyltransferases"/>
    <property type="match status" value="1"/>
</dbReference>
<evidence type="ECO:0000259" key="1">
    <source>
        <dbReference type="Pfam" id="PF19587"/>
    </source>
</evidence>
<dbReference type="GO" id="GO:0032259">
    <property type="term" value="P:methylation"/>
    <property type="evidence" value="ECO:0007669"/>
    <property type="project" value="UniProtKB-KW"/>
</dbReference>
<dbReference type="EMBL" id="FWZD01000033">
    <property type="protein sequence ID" value="SMD78449.1"/>
    <property type="molecule type" value="Genomic_DNA"/>
</dbReference>
<feature type="domain" description="DUF6094" evidence="1">
    <location>
        <begin position="4"/>
        <end position="190"/>
    </location>
</feature>
<dbReference type="RefSeq" id="WP_088027795.1">
    <property type="nucleotide sequence ID" value="NZ_FWZD01000033.1"/>
</dbReference>
<dbReference type="InterPro" id="IPR002052">
    <property type="entry name" value="DNA_methylase_N6_adenine_CS"/>
</dbReference>
<evidence type="ECO:0000313" key="3">
    <source>
        <dbReference type="Proteomes" id="UP000194439"/>
    </source>
</evidence>
<organism evidence="2 3">
    <name type="scientific">Bacillus mobilis</name>
    <dbReference type="NCBI Taxonomy" id="2026190"/>
    <lineage>
        <taxon>Bacteria</taxon>
        <taxon>Bacillati</taxon>
        <taxon>Bacillota</taxon>
        <taxon>Bacilli</taxon>
        <taxon>Bacillales</taxon>
        <taxon>Bacillaceae</taxon>
        <taxon>Bacillus</taxon>
        <taxon>Bacillus cereus group</taxon>
    </lineage>
</organism>
<accession>A0A1Y5Z2X5</accession>
<proteinExistence type="predicted"/>